<evidence type="ECO:0000313" key="3">
    <source>
        <dbReference type="EMBL" id="TPX32501.1"/>
    </source>
</evidence>
<keyword evidence="4" id="KW-1185">Reference proteome</keyword>
<dbReference type="STRING" id="1806994.A0A507BZE7"/>
<dbReference type="InterPro" id="IPR002347">
    <property type="entry name" value="SDR_fam"/>
</dbReference>
<dbReference type="EMBL" id="QEAO01000029">
    <property type="protein sequence ID" value="TPX32501.1"/>
    <property type="molecule type" value="Genomic_DNA"/>
</dbReference>
<keyword evidence="2" id="KW-0560">Oxidoreductase</keyword>
<protein>
    <recommendedName>
        <fullName evidence="5">3-oxoacyl-[acyl-carrier-protein] reductase</fullName>
    </recommendedName>
</protein>
<dbReference type="PRINTS" id="PR00081">
    <property type="entry name" value="GDHRDH"/>
</dbReference>
<dbReference type="PANTHER" id="PTHR48107">
    <property type="entry name" value="NADPH-DEPENDENT ALDEHYDE REDUCTASE-LIKE PROTEIN, CHLOROPLASTIC-RELATED"/>
    <property type="match status" value="1"/>
</dbReference>
<gene>
    <name evidence="3" type="ORF">SmJEL517_g04402</name>
</gene>
<dbReference type="SUPFAM" id="SSF51735">
    <property type="entry name" value="NAD(P)-binding Rossmann-fold domains"/>
    <property type="match status" value="1"/>
</dbReference>
<proteinExistence type="inferred from homology"/>
<dbReference type="OrthoDB" id="15140at2759"/>
<dbReference type="GeneID" id="42005627"/>
<reference evidence="3 4" key="1">
    <citation type="journal article" date="2019" name="Sci. Rep.">
        <title>Comparative genomics of chytrid fungi reveal insights into the obligate biotrophic and pathogenic lifestyle of Synchytrium endobioticum.</title>
        <authorList>
            <person name="van de Vossenberg B.T.L.H."/>
            <person name="Warris S."/>
            <person name="Nguyen H.D.T."/>
            <person name="van Gent-Pelzer M.P.E."/>
            <person name="Joly D.L."/>
            <person name="van de Geest H.C."/>
            <person name="Bonants P.J.M."/>
            <person name="Smith D.S."/>
            <person name="Levesque C.A."/>
            <person name="van der Lee T.A.J."/>
        </authorList>
    </citation>
    <scope>NUCLEOTIDE SEQUENCE [LARGE SCALE GENOMIC DNA]</scope>
    <source>
        <strain evidence="3 4">JEL517</strain>
    </source>
</reference>
<dbReference type="AlphaFoldDB" id="A0A507BZE7"/>
<dbReference type="FunFam" id="3.40.50.720:FF:000084">
    <property type="entry name" value="Short-chain dehydrogenase reductase"/>
    <property type="match status" value="1"/>
</dbReference>
<dbReference type="PRINTS" id="PR00080">
    <property type="entry name" value="SDRFAMILY"/>
</dbReference>
<dbReference type="RefSeq" id="XP_031023688.1">
    <property type="nucleotide sequence ID" value="XM_031170330.1"/>
</dbReference>
<dbReference type="PANTHER" id="PTHR48107:SF7">
    <property type="entry name" value="RE15974P"/>
    <property type="match status" value="1"/>
</dbReference>
<evidence type="ECO:0000313" key="4">
    <source>
        <dbReference type="Proteomes" id="UP000319731"/>
    </source>
</evidence>
<dbReference type="Proteomes" id="UP000319731">
    <property type="component" value="Unassembled WGS sequence"/>
</dbReference>
<evidence type="ECO:0008006" key="5">
    <source>
        <dbReference type="Google" id="ProtNLM"/>
    </source>
</evidence>
<comment type="caution">
    <text evidence="3">The sequence shown here is derived from an EMBL/GenBank/DDBJ whole genome shotgun (WGS) entry which is preliminary data.</text>
</comment>
<name>A0A507BZE7_9FUNG</name>
<dbReference type="Gene3D" id="3.40.50.720">
    <property type="entry name" value="NAD(P)-binding Rossmann-like Domain"/>
    <property type="match status" value="1"/>
</dbReference>
<evidence type="ECO:0000256" key="1">
    <source>
        <dbReference type="ARBA" id="ARBA00006484"/>
    </source>
</evidence>
<comment type="similarity">
    <text evidence="1">Belongs to the short-chain dehydrogenases/reductases (SDR) family.</text>
</comment>
<dbReference type="Pfam" id="PF13561">
    <property type="entry name" value="adh_short_C2"/>
    <property type="match status" value="1"/>
</dbReference>
<sequence>MAELAGKVAIVTGSARGIGATVAIELARAGANVVVNYTSTSSESLAKQVVDECQTFGSKAIAVKADISKTGEGKELVEKCVKAFGRLDILVNNAAQGSGATGGKLVDLTEEKYDWAFGINTRAQFFISQAAARVMKNGGRIINFSTGTTKLCPANTSLYAATKSAVESFTRVWANELGDRQITVNTVSPGAVNTLMFQKSNEASGGHMLQNSLNNTPLKRIAETIDIARAVVFLASERGGWINGQNILVNGGSVKM</sequence>
<dbReference type="InterPro" id="IPR036291">
    <property type="entry name" value="NAD(P)-bd_dom_sf"/>
</dbReference>
<evidence type="ECO:0000256" key="2">
    <source>
        <dbReference type="ARBA" id="ARBA00023002"/>
    </source>
</evidence>
<dbReference type="GO" id="GO:0016614">
    <property type="term" value="F:oxidoreductase activity, acting on CH-OH group of donors"/>
    <property type="evidence" value="ECO:0007669"/>
    <property type="project" value="UniProtKB-ARBA"/>
</dbReference>
<accession>A0A507BZE7</accession>
<organism evidence="3 4">
    <name type="scientific">Synchytrium microbalum</name>
    <dbReference type="NCBI Taxonomy" id="1806994"/>
    <lineage>
        <taxon>Eukaryota</taxon>
        <taxon>Fungi</taxon>
        <taxon>Fungi incertae sedis</taxon>
        <taxon>Chytridiomycota</taxon>
        <taxon>Chytridiomycota incertae sedis</taxon>
        <taxon>Chytridiomycetes</taxon>
        <taxon>Synchytriales</taxon>
        <taxon>Synchytriaceae</taxon>
        <taxon>Synchytrium</taxon>
    </lineage>
</organism>